<evidence type="ECO:0000313" key="2">
    <source>
        <dbReference type="EMBL" id="KAJ1363026.1"/>
    </source>
</evidence>
<keyword evidence="1" id="KW-0732">Signal</keyword>
<name>A0AAD5QX01_PARTN</name>
<comment type="caution">
    <text evidence="2">The sequence shown here is derived from an EMBL/GenBank/DDBJ whole genome shotgun (WGS) entry which is preliminary data.</text>
</comment>
<reference evidence="2" key="1">
    <citation type="submission" date="2021-06" db="EMBL/GenBank/DDBJ databases">
        <title>Parelaphostrongylus tenuis whole genome reference sequence.</title>
        <authorList>
            <person name="Garwood T.J."/>
            <person name="Larsen P.A."/>
            <person name="Fountain-Jones N.M."/>
            <person name="Garbe J.R."/>
            <person name="Macchietto M.G."/>
            <person name="Kania S.A."/>
            <person name="Gerhold R.W."/>
            <person name="Richards J.E."/>
            <person name="Wolf T.M."/>
        </authorList>
    </citation>
    <scope>NUCLEOTIDE SEQUENCE</scope>
    <source>
        <strain evidence="2">MNPRO001-30</strain>
        <tissue evidence="2">Meninges</tissue>
    </source>
</reference>
<evidence type="ECO:0000256" key="1">
    <source>
        <dbReference type="SAM" id="SignalP"/>
    </source>
</evidence>
<dbReference type="Proteomes" id="UP001196413">
    <property type="component" value="Unassembled WGS sequence"/>
</dbReference>
<feature type="chain" id="PRO_5042203382" description="Lipoprotein" evidence="1">
    <location>
        <begin position="23"/>
        <end position="164"/>
    </location>
</feature>
<dbReference type="PROSITE" id="PS51257">
    <property type="entry name" value="PROKAR_LIPOPROTEIN"/>
    <property type="match status" value="1"/>
</dbReference>
<keyword evidence="3" id="KW-1185">Reference proteome</keyword>
<proteinExistence type="predicted"/>
<evidence type="ECO:0008006" key="4">
    <source>
        <dbReference type="Google" id="ProtNLM"/>
    </source>
</evidence>
<sequence length="164" mass="17515">MMKPSTTGLLMTSVLIITTVLGCGVMPPGQASTRSFIVSGFSLPVTMVYSGEADVRARVPGIALSKEAATGFISRLVMQIVFDVIEQQGRNALLPDAIISAILDQLRVQINYEPLECKAVAVDAQVTMQKFCDLRMSYAAHRICSCRDPVSSTGCGLPKSMVAA</sequence>
<feature type="signal peptide" evidence="1">
    <location>
        <begin position="1"/>
        <end position="22"/>
    </location>
</feature>
<protein>
    <recommendedName>
        <fullName evidence="4">Lipoprotein</fullName>
    </recommendedName>
</protein>
<evidence type="ECO:0000313" key="3">
    <source>
        <dbReference type="Proteomes" id="UP001196413"/>
    </source>
</evidence>
<organism evidence="2 3">
    <name type="scientific">Parelaphostrongylus tenuis</name>
    <name type="common">Meningeal worm</name>
    <dbReference type="NCBI Taxonomy" id="148309"/>
    <lineage>
        <taxon>Eukaryota</taxon>
        <taxon>Metazoa</taxon>
        <taxon>Ecdysozoa</taxon>
        <taxon>Nematoda</taxon>
        <taxon>Chromadorea</taxon>
        <taxon>Rhabditida</taxon>
        <taxon>Rhabditina</taxon>
        <taxon>Rhabditomorpha</taxon>
        <taxon>Strongyloidea</taxon>
        <taxon>Metastrongylidae</taxon>
        <taxon>Parelaphostrongylus</taxon>
    </lineage>
</organism>
<dbReference type="EMBL" id="JAHQIW010004583">
    <property type="protein sequence ID" value="KAJ1363026.1"/>
    <property type="molecule type" value="Genomic_DNA"/>
</dbReference>
<dbReference type="AlphaFoldDB" id="A0AAD5QX01"/>
<gene>
    <name evidence="2" type="ORF">KIN20_022776</name>
</gene>
<accession>A0AAD5QX01</accession>